<dbReference type="SMART" id="SM00651">
    <property type="entry name" value="Sm"/>
    <property type="match status" value="1"/>
</dbReference>
<dbReference type="InterPro" id="IPR010920">
    <property type="entry name" value="LSM_dom_sf"/>
</dbReference>
<dbReference type="CDD" id="cd01717">
    <property type="entry name" value="Sm_B"/>
    <property type="match status" value="1"/>
</dbReference>
<dbReference type="GO" id="GO:0071013">
    <property type="term" value="C:catalytic step 2 spliceosome"/>
    <property type="evidence" value="ECO:0007669"/>
    <property type="project" value="TreeGrafter"/>
</dbReference>
<evidence type="ECO:0000256" key="8">
    <source>
        <dbReference type="ARBA" id="ARBA00023242"/>
    </source>
</evidence>
<name>A0A6A5BBX6_NAEFO</name>
<dbReference type="PANTHER" id="PTHR10701">
    <property type="entry name" value="SMALL NUCLEAR RIBONUCLEOPROTEIN-ASSOCIATED PROTEIN B AND N"/>
    <property type="match status" value="1"/>
</dbReference>
<dbReference type="GO" id="GO:0000398">
    <property type="term" value="P:mRNA splicing, via spliceosome"/>
    <property type="evidence" value="ECO:0007669"/>
    <property type="project" value="TreeGrafter"/>
</dbReference>
<dbReference type="VEuPathDB" id="AmoebaDB:NF0129100"/>
<gene>
    <name evidence="12" type="ORF">FDP41_009837</name>
</gene>
<organism evidence="12 13">
    <name type="scientific">Naegleria fowleri</name>
    <name type="common">Brain eating amoeba</name>
    <dbReference type="NCBI Taxonomy" id="5763"/>
    <lineage>
        <taxon>Eukaryota</taxon>
        <taxon>Discoba</taxon>
        <taxon>Heterolobosea</taxon>
        <taxon>Tetramitia</taxon>
        <taxon>Eutetramitia</taxon>
        <taxon>Vahlkampfiidae</taxon>
        <taxon>Naegleria</taxon>
    </lineage>
</organism>
<dbReference type="GeneID" id="68117052"/>
<dbReference type="RefSeq" id="XP_044556330.1">
    <property type="nucleotide sequence ID" value="XM_044713838.1"/>
</dbReference>
<dbReference type="PROSITE" id="PS52002">
    <property type="entry name" value="SM"/>
    <property type="match status" value="1"/>
</dbReference>
<evidence type="ECO:0000256" key="1">
    <source>
        <dbReference type="ARBA" id="ARBA00004123"/>
    </source>
</evidence>
<dbReference type="GO" id="GO:0005686">
    <property type="term" value="C:U2 snRNP"/>
    <property type="evidence" value="ECO:0007669"/>
    <property type="project" value="TreeGrafter"/>
</dbReference>
<dbReference type="GO" id="GO:0071004">
    <property type="term" value="C:U2-type prespliceosome"/>
    <property type="evidence" value="ECO:0007669"/>
    <property type="project" value="TreeGrafter"/>
</dbReference>
<dbReference type="EMBL" id="VFQX01000074">
    <property type="protein sequence ID" value="KAF0971614.1"/>
    <property type="molecule type" value="Genomic_DNA"/>
</dbReference>
<evidence type="ECO:0000256" key="3">
    <source>
        <dbReference type="ARBA" id="ARBA00009123"/>
    </source>
</evidence>
<keyword evidence="9" id="KW-0687">Ribonucleoprotein</keyword>
<evidence type="ECO:0000256" key="7">
    <source>
        <dbReference type="ARBA" id="ARBA00023187"/>
    </source>
</evidence>
<dbReference type="InterPro" id="IPR001163">
    <property type="entry name" value="Sm_dom_euk/arc"/>
</dbReference>
<keyword evidence="4" id="KW-0963">Cytoplasm</keyword>
<accession>A0A6A5BBX6</accession>
<dbReference type="VEuPathDB" id="AmoebaDB:NfTy_080570"/>
<dbReference type="InterPro" id="IPR050914">
    <property type="entry name" value="snRNP_SmB/NAA38-like"/>
</dbReference>
<evidence type="ECO:0000313" key="13">
    <source>
        <dbReference type="Proteomes" id="UP000444721"/>
    </source>
</evidence>
<comment type="subcellular location">
    <subcellularLocation>
        <location evidence="2">Cytoplasm</location>
    </subcellularLocation>
    <subcellularLocation>
        <location evidence="1">Nucleus</location>
    </subcellularLocation>
</comment>
<keyword evidence="6" id="KW-0694">RNA-binding</keyword>
<dbReference type="InterPro" id="IPR047575">
    <property type="entry name" value="Sm"/>
</dbReference>
<dbReference type="OrthoDB" id="2020720at2759"/>
<comment type="caution">
    <text evidence="12">The sequence shown here is derived from an EMBL/GenBank/DDBJ whole genome shotgun (WGS) entry which is preliminary data.</text>
</comment>
<dbReference type="SUPFAM" id="SSF50182">
    <property type="entry name" value="Sm-like ribonucleoproteins"/>
    <property type="match status" value="1"/>
</dbReference>
<dbReference type="GO" id="GO:0005682">
    <property type="term" value="C:U5 snRNP"/>
    <property type="evidence" value="ECO:0007669"/>
    <property type="project" value="TreeGrafter"/>
</dbReference>
<evidence type="ECO:0000313" key="12">
    <source>
        <dbReference type="EMBL" id="KAF0971614.1"/>
    </source>
</evidence>
<evidence type="ECO:0000256" key="5">
    <source>
        <dbReference type="ARBA" id="ARBA00022664"/>
    </source>
</evidence>
<evidence type="ECO:0000256" key="9">
    <source>
        <dbReference type="ARBA" id="ARBA00023274"/>
    </source>
</evidence>
<dbReference type="GO" id="GO:0005685">
    <property type="term" value="C:U1 snRNP"/>
    <property type="evidence" value="ECO:0007669"/>
    <property type="project" value="TreeGrafter"/>
</dbReference>
<dbReference type="VEuPathDB" id="AmoebaDB:FDP41_009837"/>
<evidence type="ECO:0000256" key="4">
    <source>
        <dbReference type="ARBA" id="ARBA00022490"/>
    </source>
</evidence>
<evidence type="ECO:0000256" key="10">
    <source>
        <dbReference type="ARBA" id="ARBA00041355"/>
    </source>
</evidence>
<dbReference type="Proteomes" id="UP000444721">
    <property type="component" value="Unassembled WGS sequence"/>
</dbReference>
<proteinExistence type="inferred from homology"/>
<evidence type="ECO:0000256" key="6">
    <source>
        <dbReference type="ARBA" id="ARBA00022884"/>
    </source>
</evidence>
<dbReference type="Gene3D" id="2.30.30.100">
    <property type="match status" value="1"/>
</dbReference>
<sequence>MSMPKTSKLYQFLNYRMRITLQDGRQIVGKFMAFDKFMNMVMADCEEFRKIIPKNNNGEEVEQKRTLGFLLIRGENIISIIVEGPPPAEDSRVKSILTKQAQQQSSTTSTTTPRGVSGATVGVAMAAARGMALGRGGVAIPQQTPLVTVGLVAGPTLGMTPTVGMTPVQGGIAQMSAGRGMATTGGGRGRGSTTQKHVHFLNHLII</sequence>
<dbReference type="OMA" id="EKHFWGL"/>
<comment type="similarity">
    <text evidence="3">Belongs to the snRNP SmB/SmN family.</text>
</comment>
<evidence type="ECO:0000259" key="11">
    <source>
        <dbReference type="PROSITE" id="PS52002"/>
    </source>
</evidence>
<evidence type="ECO:0000256" key="2">
    <source>
        <dbReference type="ARBA" id="ARBA00004496"/>
    </source>
</evidence>
<keyword evidence="13" id="KW-1185">Reference proteome</keyword>
<dbReference type="GO" id="GO:0003723">
    <property type="term" value="F:RNA binding"/>
    <property type="evidence" value="ECO:0007669"/>
    <property type="project" value="UniProtKB-KW"/>
</dbReference>
<feature type="domain" description="Sm" evidence="11">
    <location>
        <begin position="4"/>
        <end position="86"/>
    </location>
</feature>
<dbReference type="GO" id="GO:0005737">
    <property type="term" value="C:cytoplasm"/>
    <property type="evidence" value="ECO:0007669"/>
    <property type="project" value="UniProtKB-SubCell"/>
</dbReference>
<dbReference type="PANTHER" id="PTHR10701:SF0">
    <property type="entry name" value="SMALL NUCLEAR RIBONUCLEOPROTEIN-ASSOCIATED PROTEIN B"/>
    <property type="match status" value="1"/>
</dbReference>
<reference evidence="12 13" key="1">
    <citation type="journal article" date="2019" name="Sci. Rep.">
        <title>Nanopore sequencing improves the draft genome of the human pathogenic amoeba Naegleria fowleri.</title>
        <authorList>
            <person name="Liechti N."/>
            <person name="Schurch N."/>
            <person name="Bruggmann R."/>
            <person name="Wittwer M."/>
        </authorList>
    </citation>
    <scope>NUCLEOTIDE SEQUENCE [LARGE SCALE GENOMIC DNA]</scope>
    <source>
        <strain evidence="12 13">ATCC 30894</strain>
    </source>
</reference>
<keyword evidence="8" id="KW-0539">Nucleus</keyword>
<dbReference type="Pfam" id="PF01423">
    <property type="entry name" value="LSM"/>
    <property type="match status" value="1"/>
</dbReference>
<dbReference type="GO" id="GO:0070990">
    <property type="term" value="F:snRNP binding"/>
    <property type="evidence" value="ECO:0007669"/>
    <property type="project" value="TreeGrafter"/>
</dbReference>
<protein>
    <recommendedName>
        <fullName evidence="10">Sm protein B</fullName>
    </recommendedName>
</protein>
<keyword evidence="5" id="KW-0507">mRNA processing</keyword>
<dbReference type="AlphaFoldDB" id="A0A6A5BBX6"/>
<dbReference type="GO" id="GO:0046540">
    <property type="term" value="C:U4/U6 x U5 tri-snRNP complex"/>
    <property type="evidence" value="ECO:0007669"/>
    <property type="project" value="TreeGrafter"/>
</dbReference>
<keyword evidence="7" id="KW-0508">mRNA splicing</keyword>
<dbReference type="GO" id="GO:0005687">
    <property type="term" value="C:U4 snRNP"/>
    <property type="evidence" value="ECO:0007669"/>
    <property type="project" value="TreeGrafter"/>
</dbReference>